<dbReference type="EMBL" id="FMJD01000003">
    <property type="protein sequence ID" value="SCM73439.1"/>
    <property type="molecule type" value="Genomic_DNA"/>
</dbReference>
<organism evidence="1">
    <name type="scientific">uncultured Pleomorphomonas sp</name>
    <dbReference type="NCBI Taxonomy" id="442121"/>
    <lineage>
        <taxon>Bacteria</taxon>
        <taxon>Pseudomonadati</taxon>
        <taxon>Pseudomonadota</taxon>
        <taxon>Alphaproteobacteria</taxon>
        <taxon>Hyphomicrobiales</taxon>
        <taxon>Pleomorphomonadaceae</taxon>
        <taxon>Pleomorphomonas</taxon>
        <taxon>environmental samples</taxon>
    </lineage>
</organism>
<accession>A0A212L7Y2</accession>
<gene>
    <name evidence="1" type="ORF">KL86PLE_110068</name>
</gene>
<sequence length="170" mass="17910">MTDIALPDGLLTMIKTATRAQVAAAAVPGSTGPERVEQLTGYSRGQISKWGSDSLAVIVPPEVMFFLEFVTQKPIFAGVLAALTGHKLVPLAEDEGADGRTLMNGVVDLTGSHSRFLTSLTEGLADMQLTPGEAKASLKAGISHQDQLNQMLRRLAEIAEGADGRAEGRP</sequence>
<evidence type="ECO:0000313" key="1">
    <source>
        <dbReference type="EMBL" id="SCM73439.1"/>
    </source>
</evidence>
<reference evidence="1" key="1">
    <citation type="submission" date="2016-08" db="EMBL/GenBank/DDBJ databases">
        <authorList>
            <person name="Seilhamer J.J."/>
        </authorList>
    </citation>
    <scope>NUCLEOTIDE SEQUENCE</scope>
    <source>
        <strain evidence="1">86</strain>
    </source>
</reference>
<name>A0A212L7Y2_9HYPH</name>
<proteinExistence type="predicted"/>
<dbReference type="AlphaFoldDB" id="A0A212L7Y2"/>
<protein>
    <submittedName>
        <fullName evidence="1">Uncharacterized protein</fullName>
    </submittedName>
</protein>
<dbReference type="RefSeq" id="WP_288199491.1">
    <property type="nucleotide sequence ID" value="NZ_LT608334.1"/>
</dbReference>